<dbReference type="EMBL" id="WIGN01000006">
    <property type="protein sequence ID" value="KAF6820180.1"/>
    <property type="molecule type" value="Genomic_DNA"/>
</dbReference>
<feature type="region of interest" description="Disordered" evidence="1">
    <location>
        <begin position="240"/>
        <end position="342"/>
    </location>
</feature>
<gene>
    <name evidence="3" type="ORF">CSOJ01_00883</name>
</gene>
<proteinExistence type="predicted"/>
<evidence type="ECO:0000313" key="3">
    <source>
        <dbReference type="EMBL" id="KAF6820180.1"/>
    </source>
</evidence>
<feature type="compositionally biased region" description="Low complexity" evidence="1">
    <location>
        <begin position="195"/>
        <end position="212"/>
    </location>
</feature>
<evidence type="ECO:0000313" key="4">
    <source>
        <dbReference type="Proteomes" id="UP000652219"/>
    </source>
</evidence>
<feature type="domain" description="DUF7053" evidence="2">
    <location>
        <begin position="2"/>
        <end position="171"/>
    </location>
</feature>
<organism evidence="3 4">
    <name type="scientific">Colletotrichum sojae</name>
    <dbReference type="NCBI Taxonomy" id="2175907"/>
    <lineage>
        <taxon>Eukaryota</taxon>
        <taxon>Fungi</taxon>
        <taxon>Dikarya</taxon>
        <taxon>Ascomycota</taxon>
        <taxon>Pezizomycotina</taxon>
        <taxon>Sordariomycetes</taxon>
        <taxon>Hypocreomycetidae</taxon>
        <taxon>Glomerellales</taxon>
        <taxon>Glomerellaceae</taxon>
        <taxon>Colletotrichum</taxon>
        <taxon>Colletotrichum orchidearum species complex</taxon>
    </lineage>
</organism>
<name>A0A8H6JVZ3_9PEZI</name>
<dbReference type="Proteomes" id="UP000652219">
    <property type="component" value="Unassembled WGS sequence"/>
</dbReference>
<evidence type="ECO:0000256" key="1">
    <source>
        <dbReference type="SAM" id="MobiDB-lite"/>
    </source>
</evidence>
<accession>A0A8H6JVZ3</accession>
<dbReference type="Pfam" id="PF23155">
    <property type="entry name" value="DUF7053"/>
    <property type="match status" value="1"/>
</dbReference>
<dbReference type="PANTHER" id="PTHR38117">
    <property type="entry name" value="NACHT AND WD40 DOMAIN PROTEIN"/>
    <property type="match status" value="1"/>
</dbReference>
<feature type="compositionally biased region" description="Polar residues" evidence="1">
    <location>
        <begin position="169"/>
        <end position="193"/>
    </location>
</feature>
<comment type="caution">
    <text evidence="3">The sequence shown here is derived from an EMBL/GenBank/DDBJ whole genome shotgun (WGS) entry which is preliminary data.</text>
</comment>
<dbReference type="PANTHER" id="PTHR38117:SF2">
    <property type="entry name" value="NACHT AND WD40 DOMAIN PROTEIN"/>
    <property type="match status" value="1"/>
</dbReference>
<feature type="region of interest" description="Disordered" evidence="1">
    <location>
        <begin position="169"/>
        <end position="219"/>
    </location>
</feature>
<dbReference type="InterPro" id="IPR055481">
    <property type="entry name" value="DUF7053"/>
</dbReference>
<evidence type="ECO:0000259" key="2">
    <source>
        <dbReference type="Pfam" id="PF23155"/>
    </source>
</evidence>
<sequence>MSKRTTFTTISPLPVGVSREAALDFLHNHLEMIDLNPLIRERHIISPPAHAAPEEHSCLWYSLTDEISYLPGGLATGNVTYTCAFHDLPNGLQTHCYAPMGLDIRDKWTVAGSLPGEPVEPVELGLGAPLTGLYLREDVDMRCNVFTTSFVKKTLKKSHGMLVDRIKSKMQQSGSPQQHPNKPVSSPVQVHSTQHSRQASQSSLSSQNSQRSATGSALLPLQIHKTSSYTTLGNQVNLPYRPPCSNLNKPLPEGPPSAYPKPLHTRQPSRGTPARKHSPSWTGIKSQPGGINYADLNASQYDVKPPPPPQSASLATYAGRHSGDAQRHAGHQQTKPFLAELE</sequence>
<keyword evidence="4" id="KW-1185">Reference proteome</keyword>
<reference evidence="3 4" key="1">
    <citation type="journal article" date="2020" name="Phytopathology">
        <title>Genome Sequence Resources of Colletotrichum truncatum, C. plurivorum, C. musicola, and C. sojae: Four Species Pathogenic to Soybean (Glycine max).</title>
        <authorList>
            <person name="Rogerio F."/>
            <person name="Boufleur T.R."/>
            <person name="Ciampi-Guillardi M."/>
            <person name="Sukno S.A."/>
            <person name="Thon M.R."/>
            <person name="Massola Junior N.S."/>
            <person name="Baroncelli R."/>
        </authorList>
    </citation>
    <scope>NUCLEOTIDE SEQUENCE [LARGE SCALE GENOMIC DNA]</scope>
    <source>
        <strain evidence="3 4">LFN0009</strain>
    </source>
</reference>
<dbReference type="AlphaFoldDB" id="A0A8H6JVZ3"/>
<protein>
    <recommendedName>
        <fullName evidence="2">DUF7053 domain-containing protein</fullName>
    </recommendedName>
</protein>